<evidence type="ECO:0000256" key="1">
    <source>
        <dbReference type="SAM" id="SignalP"/>
    </source>
</evidence>
<proteinExistence type="predicted"/>
<organism evidence="2 3">
    <name type="scientific">Emticicia soli</name>
    <dbReference type="NCBI Taxonomy" id="2027878"/>
    <lineage>
        <taxon>Bacteria</taxon>
        <taxon>Pseudomonadati</taxon>
        <taxon>Bacteroidota</taxon>
        <taxon>Cytophagia</taxon>
        <taxon>Cytophagales</taxon>
        <taxon>Leadbetterellaceae</taxon>
        <taxon>Emticicia</taxon>
    </lineage>
</organism>
<dbReference type="EMBL" id="JBHULC010000008">
    <property type="protein sequence ID" value="MFD2520778.1"/>
    <property type="molecule type" value="Genomic_DNA"/>
</dbReference>
<keyword evidence="3" id="KW-1185">Reference proteome</keyword>
<dbReference type="Pfam" id="PF05960">
    <property type="entry name" value="DUF885"/>
    <property type="match status" value="1"/>
</dbReference>
<dbReference type="InterPro" id="IPR010281">
    <property type="entry name" value="DUF885"/>
</dbReference>
<gene>
    <name evidence="2" type="ORF">ACFSR2_07790</name>
</gene>
<dbReference type="RefSeq" id="WP_340235221.1">
    <property type="nucleotide sequence ID" value="NZ_JBBEWC010000003.1"/>
</dbReference>
<evidence type="ECO:0000313" key="2">
    <source>
        <dbReference type="EMBL" id="MFD2520778.1"/>
    </source>
</evidence>
<keyword evidence="1" id="KW-0732">Signal</keyword>
<reference evidence="3" key="1">
    <citation type="journal article" date="2019" name="Int. J. Syst. Evol. Microbiol.">
        <title>The Global Catalogue of Microorganisms (GCM) 10K type strain sequencing project: providing services to taxonomists for standard genome sequencing and annotation.</title>
        <authorList>
            <consortium name="The Broad Institute Genomics Platform"/>
            <consortium name="The Broad Institute Genome Sequencing Center for Infectious Disease"/>
            <person name="Wu L."/>
            <person name="Ma J."/>
        </authorList>
    </citation>
    <scope>NUCLEOTIDE SEQUENCE [LARGE SCALE GENOMIC DNA]</scope>
    <source>
        <strain evidence="3">KCTC 52344</strain>
    </source>
</reference>
<protein>
    <submittedName>
        <fullName evidence="2">DUF885 domain-containing protein</fullName>
    </submittedName>
</protein>
<accession>A0ABW5J4T5</accession>
<feature type="chain" id="PRO_5047423444" evidence="1">
    <location>
        <begin position="20"/>
        <end position="580"/>
    </location>
</feature>
<dbReference type="PANTHER" id="PTHR33361:SF2">
    <property type="entry name" value="DUF885 DOMAIN-CONTAINING PROTEIN"/>
    <property type="match status" value="1"/>
</dbReference>
<feature type="signal peptide" evidence="1">
    <location>
        <begin position="1"/>
        <end position="19"/>
    </location>
</feature>
<name>A0ABW5J4T5_9BACT</name>
<dbReference type="Proteomes" id="UP001597510">
    <property type="component" value="Unassembled WGS sequence"/>
</dbReference>
<evidence type="ECO:0000313" key="3">
    <source>
        <dbReference type="Proteomes" id="UP001597510"/>
    </source>
</evidence>
<dbReference type="PANTHER" id="PTHR33361">
    <property type="entry name" value="GLR0591 PROTEIN"/>
    <property type="match status" value="1"/>
</dbReference>
<sequence>MKKCFFLLWICLYSSLAFAQNPVKNMVINAVLDDMKAFNKQESASDSVNSPYPFGRNREEDFLRKYQFYKKEYDKLNSVDEKSLTFDDQINIALLKYRINDELISYEYKEHLNPILSDEGFHTGLAGIASRNYSDKKQMQRYITLLKGIPVFVDDNLDLIRKGLALGISQPSVALKGYEATYNTHIVDSYEKSNFWKPFKEKPYAISDADWTQLQAEGRKQIEQSVVPSYEKIRTFFEKEYHPKTRKTLGASHLPNGKKFYAEKVKHFTTTNKTPDEIYNIGMQEVERIRKEMQQVLDEVKFKGSIKDFIDYLRNDPKFYPTTGEQLLKEASFIAKKIDGKLPLLFGKLPRQPYGVVPVPDYLAPTYTAGRYSGASIKSKNAGNYWVNLYNLPSRTLYTLEALTLHEAVPGHHLQISLTQELETLPEFRRNLYVNAYGEGWGLYGEYLGYELGLYKDPYSLFGRLTYEMWRACRLVIDVGIHDKDWTREQAVSFLADNTALSLHEVNTEINRYICWPGQALAYKIGEITIKNQRKKAEAALKDKFDVRAFHDLVLSQGTVTMSILEKMVDKYIAEELNKK</sequence>
<comment type="caution">
    <text evidence="2">The sequence shown here is derived from an EMBL/GenBank/DDBJ whole genome shotgun (WGS) entry which is preliminary data.</text>
</comment>